<dbReference type="PANTHER" id="PTHR22722:SF12">
    <property type="entry name" value="EGF-LIKE DOMAIN-CONTAINING PROTEIN"/>
    <property type="match status" value="1"/>
</dbReference>
<feature type="disulfide bond" evidence="14">
    <location>
        <begin position="1572"/>
        <end position="1587"/>
    </location>
</feature>
<dbReference type="SMART" id="SM00192">
    <property type="entry name" value="LDLa"/>
    <property type="match status" value="43"/>
</dbReference>
<dbReference type="SUPFAM" id="SSF57424">
    <property type="entry name" value="LDL receptor-like module"/>
    <property type="match status" value="39"/>
</dbReference>
<feature type="chain" id="PRO_5046569018" evidence="18">
    <location>
        <begin position="23"/>
        <end position="3434"/>
    </location>
</feature>
<dbReference type="Pfam" id="PF00057">
    <property type="entry name" value="Ldl_recept_a"/>
    <property type="match status" value="38"/>
</dbReference>
<evidence type="ECO:0000256" key="1">
    <source>
        <dbReference type="ARBA" id="ARBA00004167"/>
    </source>
</evidence>
<feature type="disulfide bond" evidence="14">
    <location>
        <begin position="1199"/>
        <end position="1214"/>
    </location>
</feature>
<feature type="disulfide bond" evidence="14">
    <location>
        <begin position="955"/>
        <end position="970"/>
    </location>
</feature>
<comment type="similarity">
    <text evidence="2">Belongs to the LDLR family.</text>
</comment>
<feature type="disulfide bond" evidence="14">
    <location>
        <begin position="32"/>
        <end position="50"/>
    </location>
</feature>
<feature type="disulfide bond" evidence="14">
    <location>
        <begin position="1239"/>
        <end position="1254"/>
    </location>
</feature>
<dbReference type="InterPro" id="IPR049883">
    <property type="entry name" value="NOTCH1_EGF-like"/>
</dbReference>
<feature type="disulfide bond" evidence="14">
    <location>
        <begin position="916"/>
        <end position="931"/>
    </location>
</feature>
<dbReference type="SMART" id="SM00179">
    <property type="entry name" value="EGF_CA"/>
    <property type="match status" value="6"/>
</dbReference>
<feature type="domain" description="EGF-like" evidence="19">
    <location>
        <begin position="3313"/>
        <end position="3349"/>
    </location>
</feature>
<dbReference type="InterPro" id="IPR018097">
    <property type="entry name" value="EGF_Ca-bd_CS"/>
</dbReference>
<feature type="disulfide bond" evidence="14">
    <location>
        <begin position="1086"/>
        <end position="1101"/>
    </location>
</feature>
<feature type="disulfide bond" evidence="14">
    <location>
        <begin position="1985"/>
        <end position="2000"/>
    </location>
</feature>
<dbReference type="CDD" id="cd00112">
    <property type="entry name" value="LDLa"/>
    <property type="match status" value="35"/>
</dbReference>
<dbReference type="RefSeq" id="XP_045550214.1">
    <property type="nucleotide sequence ID" value="XM_045694258.1"/>
</dbReference>
<dbReference type="InterPro" id="IPR000152">
    <property type="entry name" value="EGF-type_Asp/Asn_hydroxyl_site"/>
</dbReference>
<dbReference type="Gene3D" id="4.10.1220.10">
    <property type="entry name" value="EGF-type module"/>
    <property type="match status" value="5"/>
</dbReference>
<feature type="disulfide bond" evidence="14">
    <location>
        <begin position="25"/>
        <end position="37"/>
    </location>
</feature>
<dbReference type="Pfam" id="PF07645">
    <property type="entry name" value="EGF_CA"/>
    <property type="match status" value="1"/>
</dbReference>
<feature type="disulfide bond" evidence="14">
    <location>
        <begin position="146"/>
        <end position="164"/>
    </location>
</feature>
<proteinExistence type="inferred from homology"/>
<keyword evidence="8 17" id="KW-1133">Transmembrane helix</keyword>
<dbReference type="SUPFAM" id="SSF57196">
    <property type="entry name" value="EGF/Laminin"/>
    <property type="match status" value="2"/>
</dbReference>
<evidence type="ECO:0000256" key="12">
    <source>
        <dbReference type="ARBA" id="ARBA00023180"/>
    </source>
</evidence>
<keyword evidence="11 21" id="KW-0675">Receptor</keyword>
<feature type="disulfide bond" evidence="14">
    <location>
        <begin position="994"/>
        <end position="1009"/>
    </location>
</feature>
<keyword evidence="5 17" id="KW-0812">Transmembrane</keyword>
<feature type="domain" description="EGF-like" evidence="19">
    <location>
        <begin position="215"/>
        <end position="254"/>
    </location>
</feature>
<dbReference type="PROSITE" id="PS01186">
    <property type="entry name" value="EGF_2"/>
    <property type="match status" value="3"/>
</dbReference>
<feature type="disulfide bond" evidence="14">
    <location>
        <begin position="2412"/>
        <end position="2427"/>
    </location>
</feature>
<dbReference type="PROSITE" id="PS00010">
    <property type="entry name" value="ASX_HYDROXYL"/>
    <property type="match status" value="2"/>
</dbReference>
<keyword evidence="20" id="KW-1185">Reference proteome</keyword>
<dbReference type="InterPro" id="IPR002172">
    <property type="entry name" value="LDrepeatLR_classA_rpt"/>
</dbReference>
<feature type="signal peptide" evidence="18">
    <location>
        <begin position="1"/>
        <end position="22"/>
    </location>
</feature>
<dbReference type="InterPro" id="IPR036055">
    <property type="entry name" value="LDL_receptor-like_sf"/>
</dbReference>
<comment type="subcellular location">
    <subcellularLocation>
        <location evidence="1">Membrane</location>
        <topology evidence="1">Single-pass membrane protein</topology>
    </subcellularLocation>
</comment>
<evidence type="ECO:0000256" key="14">
    <source>
        <dbReference type="PROSITE-ProRule" id="PRU00124"/>
    </source>
</evidence>
<feature type="disulfide bond" evidence="14">
    <location>
        <begin position="2353"/>
        <end position="2365"/>
    </location>
</feature>
<dbReference type="Gene3D" id="2.120.10.30">
    <property type="entry name" value="TolB, C-terminal domain"/>
    <property type="match status" value="4"/>
</dbReference>
<dbReference type="InterPro" id="IPR011042">
    <property type="entry name" value="6-blade_b-propeller_TolB-like"/>
</dbReference>
<dbReference type="InterPro" id="IPR000742">
    <property type="entry name" value="EGF"/>
</dbReference>
<keyword evidence="6 18" id="KW-0732">Signal</keyword>
<dbReference type="Gene3D" id="4.10.400.10">
    <property type="entry name" value="Low-density Lipoprotein Receptor"/>
    <property type="match status" value="38"/>
</dbReference>
<feature type="disulfide bond" evidence="14">
    <location>
        <begin position="1882"/>
        <end position="1897"/>
    </location>
</feature>
<dbReference type="InterPro" id="IPR051221">
    <property type="entry name" value="LDLR-related"/>
</dbReference>
<feature type="disulfide bond" evidence="14">
    <location>
        <begin position="1509"/>
        <end position="1524"/>
    </location>
</feature>
<feature type="transmembrane region" description="Helical" evidence="17">
    <location>
        <begin position="3361"/>
        <end position="3379"/>
    </location>
</feature>
<evidence type="ECO:0000313" key="20">
    <source>
        <dbReference type="Proteomes" id="UP001652741"/>
    </source>
</evidence>
<evidence type="ECO:0000256" key="8">
    <source>
        <dbReference type="ARBA" id="ARBA00022989"/>
    </source>
</evidence>
<evidence type="ECO:0000313" key="21">
    <source>
        <dbReference type="RefSeq" id="XP_045550214.1"/>
    </source>
</evidence>
<evidence type="ECO:0000256" key="15">
    <source>
        <dbReference type="PROSITE-ProRule" id="PRU00461"/>
    </source>
</evidence>
<dbReference type="SUPFAM" id="SSF57184">
    <property type="entry name" value="Growth factor receptor domain"/>
    <property type="match status" value="2"/>
</dbReference>
<keyword evidence="3 13" id="KW-0245">EGF-like domain</keyword>
<keyword evidence="9 17" id="KW-0472">Membrane</keyword>
<feature type="disulfide bond" evidence="14">
    <location>
        <begin position="1289"/>
        <end position="1304"/>
    </location>
</feature>
<dbReference type="PROSITE" id="PS50026">
    <property type="entry name" value="EGF_3"/>
    <property type="match status" value="2"/>
</dbReference>
<dbReference type="PROSITE" id="PS50068">
    <property type="entry name" value="LDLRA_2"/>
    <property type="match status" value="43"/>
</dbReference>
<dbReference type="PROSITE" id="PS01187">
    <property type="entry name" value="EGF_CA"/>
    <property type="match status" value="2"/>
</dbReference>
<evidence type="ECO:0000256" key="5">
    <source>
        <dbReference type="ARBA" id="ARBA00022692"/>
    </source>
</evidence>
<feature type="disulfide bond" evidence="14">
    <location>
        <begin position="2481"/>
        <end position="2499"/>
    </location>
</feature>
<feature type="disulfide bond" evidence="14">
    <location>
        <begin position="2333"/>
        <end position="2348"/>
    </location>
</feature>
<sequence length="3434" mass="376561">MELLQFTCLLLLLSLRFLTGFGQQCGGNQWLCDDGTCLPLSWHCDGYGDCMDGSDEMACPCPRGQVACISGAPGCIITSAVCDGQRQCSDGSDELNCPENQGCLQGDWRCRNKICITKDQYCNGANDCVDNSDETCGRCGPTAVRCPGGVCLTEDERCDGKLHCSDGSDEPSTCGRTCSEENGGCSHSCVDQPWGALCSCPKGHRLSAHGASCLDVDECSLPYGPCMHFCVNTPGSFRCHCRDGFQLQGTTYCYAKGNYTKFLTAKKGTIGFLNLKTLRFESIQSIGYDPLALAFDLSRSSFYWADDQGNICKAKEQRRRILYHGQYGVRSLVCDWLTGQLYWTNQKTRSIHVGAADGSGFATVLAKNIDPLELVLLPIESLLFWINKGPGDKITLERSGMDGLKQESLVVLTAQAPRSLTLDVTVRRLYWMSDFKKSIETVRVDGNGRYSFREFFKRPAQSLAVFERWFYWTDQKGLWRSPQDQPNQKTFIQRTTLPVLEAYHERQQPKAPSACVKSGCQLCMPTLDLPAGFTCTCPDDKLLMADGSCEYPRFAYATSRTLNLFELKGKELIKKLLLTTDDVFESFDIDWRGNWVYWANSTGHVMRWSLNTGQTETVPTLRPACVVSVDQKMRNLYWLSCDEVCVGVTNMDQGYPRRLYQSGSEVRDVYLDWQRGRLYLLEAGWILSMRLPGGNPRKVLRVEGLVAGRIVLDLKSNTLLWNTEGGDLKIMSLLKSQTHLAGREWNVPGSIMAAHAPLLVSLFNDVITVWDRRDRRRAQDVPVRPGVVRVIVALDVKEVPPAQPVCTSPSVMCRGSTLCISQTQLCDTLRDCPDGFDEESCITKCPNRGEFRCKDRRKCIERSLVCDGRSHCQDGSDEVGCQTIAAPTSQTLPLKCRMGSRLCKDGKECVLHSHVCDGEVDCKDGSDEQDCELLCKAGQFQCAHGKKCIDQQQVCDGKAQCQDRSDEMDCFKPTKSCRHRCDNNSRCIPKTFLCDGERDCADGSDEEGCDSNKALPPVVPTLVQTCTSPSVMCRGSTLCISQTQLCDTLRDCPDGFDEESCITKCPNRGEFRCKDRRKCIERSLVCDGRSHCQDGSDEVGCPTIAAPTSQTLPLKCRMGSRLCKDGKECVLQSHVCDGEVDCKDGSDEQDCGGSPIPLTTAYLAPTATIPDNLPAQPVCTSPSVMCRGSTLCISQTQLCDTLRDCPDGFDEESCITKCPNRGEFRCKDRRKCIERSLVCDGRSHCQDGSDEVGCQTIAAPTSQTLPLKCRMGSRLCKDGKECVLHSHVCDGEVDCKDGSDEQDCELLCKAGQFQCAHGKKCIDQQQVCDGKAQCQDRSDEMDCFKPTKSCRHRCDNNSRCIPETFLCDGERDCADGSDEEGCDSNKALPPVVPTLVQTCTSPSVMCRGSTLCISQTQLCDTLRDCPDGFDEESCITKCPNRGEFRCKDRRKCIERSLVCDGRSHCQDGSDEVGCPTIAAPTSQTLPLKCRMGSRLCKDGKECVLQSHVCDGEVDCKDGSDEQDCGGSPIPLTTAYLAPTATIPDNLPAQPVCTSPSVMCRGSTLCISQTQLCDTLRDCPDGFDEESCITKCPNRGEFRCKDRRKCIERSLVCDGRSHCQDGSDEVGCQTIAAPTSQTLPLKCRMGSRLCKDGKECVLHSHVCDGEVDCKDGSDEQDCELLCKAGQFQCAHGKKCIDQQQVCDGKAQCQDRSDEMDCFKPTKSCRHRCDNNSRCIPETFLCDGERDCADGSDEEGCDSNKALPPVVPTLVQTCTSPSVMCRGSTLCISQTQLCDTLRDCPDGFDEESCITKCPNRGEFRCKDRRKCIERSLVCDGRSHCQDGSDEVGCPTIAAPTSQTLPLKCRMGSRLCKDGKECVLQSHVCDGEVDCKDGSDEQDCGGSPIPLTTAYLAPTATIPDNLPAQPVCTSPSVMCRGSTLCISQTQLCDTLRDCPDGFDEESCITKCPNRGEFRCKDRRKCIERSLVCDGRSHCQDGSDEVGCQTIAAPTSQTLPLKCRMGSRLCKDGKECVLHSHVCDGEVDCKDGSDEQDCELLCKAGQFQCAHGKKCIDQQQVCDGKAQCQDRSDEMDCFKPTKSCRHRCDNNSRCIPETFLCDGERDCADGSDEEGCDSNKALPPVVPTLVQTCTSPSVMCRGSTLCISQTQLCDTLRDCPDGFDEESCITKCPNGGEFRCKDRRKCIERSLVCDGRSHCQDGSDEVGCQTIAAPTSQTLPLKCRMGSRLCKDGKECVLHSHVCDGEVDCKDGSDEQDCELLCKAGQFQCAHGKKCIDQQQVCDGKAQCQDRSDEMDCFKPTKSCSHRCDNDSRCIPETFLCDGERDCADGSDEEDCVAKPCGQQLYQCSNGQCVSEAFRCDGHADCGDHSDEVGCAKPPHCPPERRCPNSHECLVEEWLCDGEQDCQDGSDERNCKVSPVTCGEFQWSCVSRSQCIPATWRCDGQKDCEDHSDEAGCGQVKCSNQLYQCGSGECVDHSLLCDHIINCPDGSDEGHGCSTTNCSSPGTPQCDQHCVSTPYGPRCICAAGFRLQANGLSCVDVDECNEVLPPVCSHTCLNTHSSFLCRCHHGYLLEPNGRSCKTQDEAHLLASVQFELLVLGLHSSSLSVLSTSQTPVFCVDYDWRDQRVYWVSLEEESIKWTSINTKDTGTLVKGVKSESIAVDWVGRNLYWLDGLASQILAVRLGTSTVKSQNYIVVLDEDLEQPRSLLLLPHKGLMYWSEVGSDPQIERSGMDGSERKVVLTSGLSWPVSLSVDTLTDRIYWADEKLQCIGSVSLEGHDVRLLQLTEMPSPFSVMVFNDMVYWSDTKRRTIQVSHKNTGKNRKVLLKRPGQPFGIRMMHPLQQTNVSSPCEELQCSHICLLAPGLSTSPRAGSMGPKAVCRCAAGLLLAGDGLTCSTLVDTTFLLLLSPTAVTQIYLSTIHNGVGLKQLPEHHIWSLPGVHQASGMDLAVQERKVYLADAAQGSVDLLKLSNSGLTPGSRVLNLQGDTVMALAVDWVTLNLYWSSRKQPDLHVTTTRGQHTAPLLQLGLQGTTSIALHPPSGRLCFTALGQVNVRSLPQVDCAFMDGRSQKLLWKKAVMPTSLLFSNKGTQLYWADIGAGVIGSILLDGSGYKQFKADPGLMSFTLVENILLWSSLDKDVTRLWFSDGFQPKQLWFEVNTNVVALRVYSKTSQKGTNSCSERNGGCSQLCLAYPGGRSCRCGRGYQPIDTKMCRPFPSLQCPEGSRACSDGSRCLPLTKFCNHQTDCLDHSDEIKCGSGVKPHDVSHSKPSLGHAGNTVPPGQDWSGRTTPGGVDVQKLDSESCDVQQCHGHGKCVTSGGETTCQCLLGYQGVFCEEGEGPGVSNAPLTLGILSLIGGVLIAAVIIRKSRARAAARGQSTEKETLMTNMDEQTVYAVSFNNDLYDPDQEFISSADGTSQHL</sequence>
<dbReference type="InterPro" id="IPR000033">
    <property type="entry name" value="LDLR_classB_rpt"/>
</dbReference>
<dbReference type="SMART" id="SM00181">
    <property type="entry name" value="EGF"/>
    <property type="match status" value="18"/>
</dbReference>
<evidence type="ECO:0000256" key="7">
    <source>
        <dbReference type="ARBA" id="ARBA00022737"/>
    </source>
</evidence>
<feature type="disulfide bond" evidence="14">
    <location>
        <begin position="103"/>
        <end position="115"/>
    </location>
</feature>
<evidence type="ECO:0000256" key="16">
    <source>
        <dbReference type="SAM" id="MobiDB-lite"/>
    </source>
</evidence>
<feature type="disulfide bond" evidence="14">
    <location>
        <begin position="2360"/>
        <end position="2378"/>
    </location>
</feature>
<feature type="disulfide bond" evidence="14">
    <location>
        <begin position="826"/>
        <end position="841"/>
    </location>
</feature>
<dbReference type="Pfam" id="PF14670">
    <property type="entry name" value="FXa_inhibition"/>
    <property type="match status" value="1"/>
</dbReference>
<organism evidence="20 21">
    <name type="scientific">Salmo salar</name>
    <name type="common">Atlantic salmon</name>
    <dbReference type="NCBI Taxonomy" id="8030"/>
    <lineage>
        <taxon>Eukaryota</taxon>
        <taxon>Metazoa</taxon>
        <taxon>Chordata</taxon>
        <taxon>Craniata</taxon>
        <taxon>Vertebrata</taxon>
        <taxon>Euteleostomi</taxon>
        <taxon>Actinopterygii</taxon>
        <taxon>Neopterygii</taxon>
        <taxon>Teleostei</taxon>
        <taxon>Protacanthopterygii</taxon>
        <taxon>Salmoniformes</taxon>
        <taxon>Salmonidae</taxon>
        <taxon>Salmoninae</taxon>
        <taxon>Salmo</taxon>
    </lineage>
</organism>
<feature type="disulfide bond" evidence="14">
    <location>
        <begin position="1328"/>
        <end position="1343"/>
    </location>
</feature>
<dbReference type="InterPro" id="IPR026823">
    <property type="entry name" value="cEGF"/>
</dbReference>
<dbReference type="Proteomes" id="UP001652741">
    <property type="component" value="Chromosome ssa01"/>
</dbReference>
<dbReference type="SUPFAM" id="SSF63825">
    <property type="entry name" value="YWTD domain"/>
    <property type="match status" value="4"/>
</dbReference>
<feature type="region of interest" description="Disordered" evidence="16">
    <location>
        <begin position="3278"/>
        <end position="3305"/>
    </location>
</feature>
<feature type="disulfide bond" evidence="14">
    <location>
        <begin position="2035"/>
        <end position="2050"/>
    </location>
</feature>
<feature type="disulfide bond" evidence="14">
    <location>
        <begin position="110"/>
        <end position="128"/>
    </location>
</feature>
<feature type="disulfide bond" evidence="14">
    <location>
        <begin position="2294"/>
        <end position="2309"/>
    </location>
</feature>
<dbReference type="CDD" id="cd00054">
    <property type="entry name" value="EGF_CA"/>
    <property type="match status" value="1"/>
</dbReference>
<dbReference type="Pfam" id="PF12662">
    <property type="entry name" value="cEGF"/>
    <property type="match status" value="1"/>
</dbReference>
<evidence type="ECO:0000259" key="19">
    <source>
        <dbReference type="PROSITE" id="PS50026"/>
    </source>
</evidence>
<feature type="disulfide bond" evidence="14">
    <location>
        <begin position="2113"/>
        <end position="2128"/>
    </location>
</feature>
<keyword evidence="21" id="KW-0449">Lipoprotein</keyword>
<feature type="disulfide bond" evidence="14">
    <location>
        <begin position="2454"/>
        <end position="2469"/>
    </location>
</feature>
<evidence type="ECO:0000256" key="18">
    <source>
        <dbReference type="SAM" id="SignalP"/>
    </source>
</evidence>
<feature type="disulfide bond" evidence="14">
    <location>
        <begin position="1792"/>
        <end position="1807"/>
    </location>
</feature>
<feature type="repeat" description="LDL-receptor class B" evidence="15">
    <location>
        <begin position="2727"/>
        <end position="2770"/>
    </location>
</feature>
<evidence type="ECO:0000256" key="2">
    <source>
        <dbReference type="ARBA" id="ARBA00009939"/>
    </source>
</evidence>
<feature type="disulfide bond" evidence="14">
    <location>
        <begin position="1046"/>
        <end position="1061"/>
    </location>
</feature>
<feature type="disulfide bond" evidence="14">
    <location>
        <begin position="1459"/>
        <end position="1474"/>
    </location>
</feature>
<name>A0ABM3CUH8_SALSA</name>
<dbReference type="InterPro" id="IPR009030">
    <property type="entry name" value="Growth_fac_rcpt_cys_sf"/>
</dbReference>
<keyword evidence="10 13" id="KW-1015">Disulfide bond</keyword>
<feature type="disulfide bond" evidence="14">
    <location>
        <begin position="2255"/>
        <end position="2270"/>
    </location>
</feature>
<dbReference type="InterPro" id="IPR001881">
    <property type="entry name" value="EGF-like_Ca-bd_dom"/>
</dbReference>
<dbReference type="PROSITE" id="PS51120">
    <property type="entry name" value="LDLRB"/>
    <property type="match status" value="1"/>
</dbReference>
<accession>A0ABM3CUH8</accession>
<evidence type="ECO:0000256" key="17">
    <source>
        <dbReference type="SAM" id="Phobius"/>
    </source>
</evidence>
<evidence type="ECO:0000256" key="4">
    <source>
        <dbReference type="ARBA" id="ARBA00022583"/>
    </source>
</evidence>
<dbReference type="SMART" id="SM00135">
    <property type="entry name" value="LY"/>
    <property type="match status" value="12"/>
</dbReference>
<evidence type="ECO:0000256" key="10">
    <source>
        <dbReference type="ARBA" id="ARBA00023157"/>
    </source>
</evidence>
<evidence type="ECO:0000256" key="13">
    <source>
        <dbReference type="PROSITE-ProRule" id="PRU00076"/>
    </source>
</evidence>
<feature type="disulfide bond" evidence="14">
    <location>
        <begin position="2205"/>
        <end position="2220"/>
    </location>
</feature>
<feature type="disulfide bond" evidence="14">
    <location>
        <begin position="866"/>
        <end position="881"/>
    </location>
</feature>
<feature type="disulfide bond" evidence="14">
    <location>
        <begin position="1367"/>
        <end position="1382"/>
    </location>
</feature>
<evidence type="ECO:0000256" key="11">
    <source>
        <dbReference type="ARBA" id="ARBA00023170"/>
    </source>
</evidence>
<feature type="disulfide bond" evidence="14">
    <location>
        <begin position="2474"/>
        <end position="2486"/>
    </location>
</feature>
<feature type="disulfide bond" evidence="14">
    <location>
        <begin position="2393"/>
        <end position="2405"/>
    </location>
</feature>
<keyword evidence="12" id="KW-0325">Glycoprotein</keyword>
<protein>
    <submittedName>
        <fullName evidence="21">Low-density lipoprotein receptor-related protein 2 isoform X1</fullName>
    </submittedName>
</protein>
<feature type="disulfide bond" evidence="14">
    <location>
        <begin position="82"/>
        <end position="97"/>
    </location>
</feature>
<reference evidence="21" key="1">
    <citation type="submission" date="2025-08" db="UniProtKB">
        <authorList>
            <consortium name="RefSeq"/>
        </authorList>
    </citation>
    <scope>IDENTIFICATION</scope>
</reference>
<dbReference type="PRINTS" id="PR00261">
    <property type="entry name" value="LDLRECEPTOR"/>
</dbReference>
<keyword evidence="4" id="KW-0254">Endocytosis</keyword>
<feature type="disulfide bond" evidence="14">
    <location>
        <begin position="2372"/>
        <end position="2387"/>
    </location>
</feature>
<feature type="disulfide bond" evidence="14">
    <location>
        <begin position="1701"/>
        <end position="1716"/>
    </location>
</feature>
<evidence type="ECO:0000256" key="9">
    <source>
        <dbReference type="ARBA" id="ARBA00023136"/>
    </source>
</evidence>
<evidence type="ECO:0000256" key="6">
    <source>
        <dbReference type="ARBA" id="ARBA00022729"/>
    </source>
</evidence>
<dbReference type="PROSITE" id="PS00022">
    <property type="entry name" value="EGF_1"/>
    <property type="match status" value="1"/>
</dbReference>
<comment type="caution">
    <text evidence="13">Lacks conserved residue(s) required for the propagation of feature annotation.</text>
</comment>
<feature type="disulfide bond" evidence="14">
    <location>
        <begin position="3254"/>
        <end position="3269"/>
    </location>
</feature>
<dbReference type="PROSITE" id="PS01209">
    <property type="entry name" value="LDLRA_1"/>
    <property type="match status" value="23"/>
</dbReference>
<evidence type="ECO:0000256" key="3">
    <source>
        <dbReference type="ARBA" id="ARBA00022536"/>
    </source>
</evidence>
<keyword evidence="7" id="KW-0677">Repeat</keyword>
<feature type="disulfide bond" evidence="14">
    <location>
        <begin position="1740"/>
        <end position="1755"/>
    </location>
</feature>
<feature type="disulfide bond" evidence="14">
    <location>
        <begin position="2165"/>
        <end position="2180"/>
    </location>
</feature>
<feature type="disulfide bond" evidence="14">
    <location>
        <begin position="1945"/>
        <end position="1960"/>
    </location>
</feature>
<dbReference type="InterPro" id="IPR023415">
    <property type="entry name" value="LDLR_class-A_CS"/>
</dbReference>
<feature type="disulfide bond" evidence="14">
    <location>
        <begin position="2074"/>
        <end position="2089"/>
    </location>
</feature>
<feature type="disulfide bond" evidence="14">
    <location>
        <begin position="44"/>
        <end position="59"/>
    </location>
</feature>
<feature type="disulfide bond" evidence="14">
    <location>
        <begin position="139"/>
        <end position="151"/>
    </location>
</feature>
<feature type="disulfide bond" evidence="13">
    <location>
        <begin position="3339"/>
        <end position="3348"/>
    </location>
</feature>
<feature type="disulfide bond" evidence="14">
    <location>
        <begin position="1136"/>
        <end position="1151"/>
    </location>
</feature>
<dbReference type="Gene3D" id="2.10.25.10">
    <property type="entry name" value="Laminin"/>
    <property type="match status" value="5"/>
</dbReference>
<dbReference type="PANTHER" id="PTHR22722">
    <property type="entry name" value="LOW-DENSITY LIPOPROTEIN RECEPTOR-RELATED PROTEIN 2-RELATED"/>
    <property type="match status" value="1"/>
</dbReference>
<feature type="disulfide bond" evidence="14">
    <location>
        <begin position="1832"/>
        <end position="1847"/>
    </location>
</feature>
<feature type="disulfide bond" evidence="14">
    <location>
        <begin position="1662"/>
        <end position="1677"/>
    </location>
</feature>
<feature type="disulfide bond" evidence="14">
    <location>
        <begin position="1612"/>
        <end position="1627"/>
    </location>
</feature>
<gene>
    <name evidence="21" type="primary">LOC106572640</name>
</gene>
<dbReference type="Pfam" id="PF00058">
    <property type="entry name" value="Ldl_recept_b"/>
    <property type="match status" value="1"/>
</dbReference>
<feature type="disulfide bond" evidence="14">
    <location>
        <begin position="1419"/>
        <end position="1434"/>
    </location>
</feature>